<feature type="region of interest" description="Disordered" evidence="1">
    <location>
        <begin position="151"/>
        <end position="172"/>
    </location>
</feature>
<keyword evidence="3" id="KW-1185">Reference proteome</keyword>
<evidence type="ECO:0000256" key="1">
    <source>
        <dbReference type="SAM" id="MobiDB-lite"/>
    </source>
</evidence>
<name>A0ABS6TEE9_9ENTE</name>
<gene>
    <name evidence="2" type="ORF">KUA55_11340</name>
</gene>
<evidence type="ECO:0008006" key="4">
    <source>
        <dbReference type="Google" id="ProtNLM"/>
    </source>
</evidence>
<comment type="caution">
    <text evidence="2">The sequence shown here is derived from an EMBL/GenBank/DDBJ whole genome shotgun (WGS) entry which is preliminary data.</text>
</comment>
<accession>A0ABS6TEE9</accession>
<evidence type="ECO:0000313" key="2">
    <source>
        <dbReference type="EMBL" id="MBV7391274.1"/>
    </source>
</evidence>
<proteinExistence type="predicted"/>
<reference evidence="2 3" key="1">
    <citation type="submission" date="2021-06" db="EMBL/GenBank/DDBJ databases">
        <title>Enterococcus alishanensis sp. nov., a novel lactic acid bacterium isolated from fresh coffee beans.</title>
        <authorList>
            <person name="Chen Y.-S."/>
        </authorList>
    </citation>
    <scope>NUCLEOTIDE SEQUENCE [LARGE SCALE GENOMIC DNA]</scope>
    <source>
        <strain evidence="2 3">ALS3</strain>
    </source>
</reference>
<dbReference type="Proteomes" id="UP000774130">
    <property type="component" value="Unassembled WGS sequence"/>
</dbReference>
<dbReference type="EMBL" id="JAHUZB010000004">
    <property type="protein sequence ID" value="MBV7391274.1"/>
    <property type="molecule type" value="Genomic_DNA"/>
</dbReference>
<sequence length="172" mass="19125">MEAIIINGSEGLADPKLVTNNGNYVPTGWTYNKGDGDKEMVFGTTIFTKSATFKVKDWRKRNYTVIRYSDGNKTELQENTKDFDEELQLSGNFEKAGYTLSSWKDTDGKIYPMNGLFSADGVSDGATIELFAQWKRKPVTLTKNKLIVSLPTDSSYDGQSRSASDGSYHDSS</sequence>
<organism evidence="2 3">
    <name type="scientific">Enterococcus alishanensis</name>
    <dbReference type="NCBI Taxonomy" id="1303817"/>
    <lineage>
        <taxon>Bacteria</taxon>
        <taxon>Bacillati</taxon>
        <taxon>Bacillota</taxon>
        <taxon>Bacilli</taxon>
        <taxon>Lactobacillales</taxon>
        <taxon>Enterococcaceae</taxon>
        <taxon>Enterococcus</taxon>
    </lineage>
</organism>
<protein>
    <recommendedName>
        <fullName evidence="4">Phage tail protein</fullName>
    </recommendedName>
</protein>
<dbReference type="RefSeq" id="WP_218326407.1">
    <property type="nucleotide sequence ID" value="NZ_JAHUZB010000004.1"/>
</dbReference>
<evidence type="ECO:0000313" key="3">
    <source>
        <dbReference type="Proteomes" id="UP000774130"/>
    </source>
</evidence>
<feature type="compositionally biased region" description="Polar residues" evidence="1">
    <location>
        <begin position="151"/>
        <end position="166"/>
    </location>
</feature>